<comment type="subcellular location">
    <subcellularLocation>
        <location evidence="1">Virion</location>
    </subcellularLocation>
</comment>
<evidence type="ECO:0000259" key="3">
    <source>
        <dbReference type="PROSITE" id="PS51688"/>
    </source>
</evidence>
<proteinExistence type="predicted"/>
<dbReference type="Pfam" id="PF13884">
    <property type="entry name" value="Peptidase_S74"/>
    <property type="match status" value="1"/>
</dbReference>
<dbReference type="EMBL" id="LR798216">
    <property type="protein sequence ID" value="CAB5194422.1"/>
    <property type="molecule type" value="Genomic_DNA"/>
</dbReference>
<accession>A0A6J7WDS6</accession>
<organism evidence="4">
    <name type="scientific">uncultured Caudovirales phage</name>
    <dbReference type="NCBI Taxonomy" id="2100421"/>
    <lineage>
        <taxon>Viruses</taxon>
        <taxon>Duplodnaviria</taxon>
        <taxon>Heunggongvirae</taxon>
        <taxon>Uroviricota</taxon>
        <taxon>Caudoviricetes</taxon>
        <taxon>Peduoviridae</taxon>
        <taxon>Maltschvirus</taxon>
        <taxon>Maltschvirus maltsch</taxon>
    </lineage>
</organism>
<evidence type="ECO:0000313" key="4">
    <source>
        <dbReference type="EMBL" id="CAB5194422.1"/>
    </source>
</evidence>
<evidence type="ECO:0000256" key="1">
    <source>
        <dbReference type="ARBA" id="ARBA00004328"/>
    </source>
</evidence>
<evidence type="ECO:0000256" key="2">
    <source>
        <dbReference type="ARBA" id="ARBA00022732"/>
    </source>
</evidence>
<name>A0A6J7WDS6_9CAUD</name>
<keyword evidence="2" id="KW-1227">Viral tail protein</keyword>
<dbReference type="InterPro" id="IPR030392">
    <property type="entry name" value="S74_ICA"/>
</dbReference>
<dbReference type="GO" id="GO:0098015">
    <property type="term" value="C:virus tail"/>
    <property type="evidence" value="ECO:0007669"/>
    <property type="project" value="UniProtKB-KW"/>
</dbReference>
<feature type="non-terminal residue" evidence="4">
    <location>
        <position position="1"/>
    </location>
</feature>
<keyword evidence="2" id="KW-0946">Virion</keyword>
<reference evidence="4" key="1">
    <citation type="submission" date="2020-05" db="EMBL/GenBank/DDBJ databases">
        <authorList>
            <person name="Chiriac C."/>
            <person name="Salcher M."/>
            <person name="Ghai R."/>
            <person name="Kavagutti S V."/>
        </authorList>
    </citation>
    <scope>NUCLEOTIDE SEQUENCE</scope>
</reference>
<feature type="domain" description="Peptidase S74" evidence="3">
    <location>
        <begin position="901"/>
        <end position="1000"/>
    </location>
</feature>
<gene>
    <name evidence="4" type="ORF">UFOVP174_1</name>
</gene>
<protein>
    <submittedName>
        <fullName evidence="4">Intramolecular chaperone auto-processing domain containing protein</fullName>
    </submittedName>
</protein>
<dbReference type="PROSITE" id="PS51688">
    <property type="entry name" value="ICA"/>
    <property type="match status" value="1"/>
</dbReference>
<sequence length="1005" mass="104467">NISEGTNLYYTDARARLSNSAGTGISYNSTSGVITNSAPDQTVSLTASTGISTSGTYPSFTITNTAPDQTVALTSGTGISATGTYPNFTITNTAPDQTVALTQGGTTTISGTYPNFTISSADQYVGTVTSVGITESSAALSITGSPVTTSGNINIGFAGSASQYVAGDGSLVTFPSIVSQAENLVTEVYNSTGATLSKGTIVYINGGQGNLPTVTKALASADTTSAQTYGVVQTDITNMNNGYVIAFGSLGDLDTQAYAAGTQLYLSGTTAGAWTSTKPYAPIHLVYVAVVTRSHPTQGVVEVRIQNGYEMDELHDVSAQSPSNGDILQYVSSTSLWTKTAGTTSAIAEGTNLYYTDARSRAAISLTTTSNSGASTYNNTTGILNVPTYTLAGLGGINLSSLSATSPLLYDNTTGVFSIQQSSDSQAGYLSSADWTTFNSKQGAITLTTTGSSGASTLVSNTLNIPTYTLSGLGGVPTSRTLSINGTSYDLSADRSWTIPTAVNATFTQDYTATAAQTTFTVIGGYTVGQLAVYYNGSKLASAEFTATNGTTFVLATACQVNDIVQAVVEITGGGIGGSGTTNYHSKWTASGVLGNSLIWDNGTNVGIGNTNTSYTLDVSGSLRNTTSAYFATTSGSVGIGTTSPSYTLDVYAASGYAARLNGSSYGGLILANAGTANTYMVGESTLLSIEHIAAINLRTNNADRVRITSAGNVGIGTSSPTSKVTITDTGVYGSALNLSEGGLGAWVQGSTEGLTHAFIGNFKYNFTTPSSSFSYYSGTGYGIDMCDGIRFFSAQSNVTNGTFTPTERMRITSGGALCIGTTSADGLLTVQTTSGTAFSAITGSSSSAAVKCGYFWHQATSGDNQLVQFFTDGGTQRGSIFYSRGSNQLRFDGYAASTYSDKRLKNIKGDCSYGLDTLSKIKVYDFDWLRNGDKGFGVVAQELYTLIPEVIEVGNDSEINPQEFDYRDIWRVNYGELVPVLIKSIQEQQTQIQSLQEQINILAK</sequence>